<dbReference type="InParanoid" id="A0A067QM39"/>
<evidence type="ECO:0000256" key="7">
    <source>
        <dbReference type="SAM" id="Phobius"/>
    </source>
</evidence>
<evidence type="ECO:0000313" key="10">
    <source>
        <dbReference type="Proteomes" id="UP000027265"/>
    </source>
</evidence>
<feature type="compositionally biased region" description="Polar residues" evidence="6">
    <location>
        <begin position="98"/>
        <end position="107"/>
    </location>
</feature>
<evidence type="ECO:0000256" key="2">
    <source>
        <dbReference type="ARBA" id="ARBA00022692"/>
    </source>
</evidence>
<protein>
    <recommendedName>
        <fullName evidence="8">VTT domain-containing protein</fullName>
    </recommendedName>
</protein>
<dbReference type="AlphaFoldDB" id="A0A067QM39"/>
<feature type="region of interest" description="Disordered" evidence="6">
    <location>
        <begin position="1"/>
        <end position="67"/>
    </location>
</feature>
<feature type="domain" description="VTT" evidence="8">
    <location>
        <begin position="226"/>
        <end position="357"/>
    </location>
</feature>
<comment type="subcellular location">
    <subcellularLocation>
        <location evidence="1">Membrane</location>
        <topology evidence="1">Multi-pass membrane protein</topology>
    </subcellularLocation>
</comment>
<dbReference type="InterPro" id="IPR045014">
    <property type="entry name" value="TM41A/B"/>
</dbReference>
<keyword evidence="3" id="KW-0732">Signal</keyword>
<dbReference type="Proteomes" id="UP000027265">
    <property type="component" value="Unassembled WGS sequence"/>
</dbReference>
<feature type="transmembrane region" description="Helical" evidence="7">
    <location>
        <begin position="196"/>
        <end position="218"/>
    </location>
</feature>
<accession>A0A067QM39</accession>
<evidence type="ECO:0000313" key="9">
    <source>
        <dbReference type="EMBL" id="KDQ64582.1"/>
    </source>
</evidence>
<proteinExistence type="predicted"/>
<keyword evidence="5 7" id="KW-0472">Membrane</keyword>
<dbReference type="Pfam" id="PF09335">
    <property type="entry name" value="VTT_dom"/>
    <property type="match status" value="1"/>
</dbReference>
<dbReference type="PANTHER" id="PTHR43220">
    <property type="match status" value="1"/>
</dbReference>
<keyword evidence="10" id="KW-1185">Reference proteome</keyword>
<dbReference type="STRING" id="933084.A0A067QM39"/>
<evidence type="ECO:0000256" key="3">
    <source>
        <dbReference type="ARBA" id="ARBA00022729"/>
    </source>
</evidence>
<organism evidence="9 10">
    <name type="scientific">Jaapia argillacea MUCL 33604</name>
    <dbReference type="NCBI Taxonomy" id="933084"/>
    <lineage>
        <taxon>Eukaryota</taxon>
        <taxon>Fungi</taxon>
        <taxon>Dikarya</taxon>
        <taxon>Basidiomycota</taxon>
        <taxon>Agaricomycotina</taxon>
        <taxon>Agaricomycetes</taxon>
        <taxon>Agaricomycetidae</taxon>
        <taxon>Jaapiales</taxon>
        <taxon>Jaapiaceae</taxon>
        <taxon>Jaapia</taxon>
    </lineage>
</organism>
<dbReference type="InterPro" id="IPR032816">
    <property type="entry name" value="VTT_dom"/>
</dbReference>
<feature type="region of interest" description="Disordered" evidence="6">
    <location>
        <begin position="96"/>
        <end position="117"/>
    </location>
</feature>
<feature type="compositionally biased region" description="Polar residues" evidence="6">
    <location>
        <begin position="24"/>
        <end position="36"/>
    </location>
</feature>
<evidence type="ECO:0000259" key="8">
    <source>
        <dbReference type="Pfam" id="PF09335"/>
    </source>
</evidence>
<dbReference type="HOGENOM" id="CLU_045157_0_0_1"/>
<keyword evidence="4 7" id="KW-1133">Transmembrane helix</keyword>
<feature type="compositionally biased region" description="Low complexity" evidence="6">
    <location>
        <begin position="37"/>
        <end position="48"/>
    </location>
</feature>
<evidence type="ECO:0000256" key="6">
    <source>
        <dbReference type="SAM" id="MobiDB-lite"/>
    </source>
</evidence>
<feature type="transmembrane region" description="Helical" evidence="7">
    <location>
        <begin position="155"/>
        <end position="176"/>
    </location>
</feature>
<reference evidence="10" key="1">
    <citation type="journal article" date="2014" name="Proc. Natl. Acad. Sci. U.S.A.">
        <title>Extensive sampling of basidiomycete genomes demonstrates inadequacy of the white-rot/brown-rot paradigm for wood decay fungi.</title>
        <authorList>
            <person name="Riley R."/>
            <person name="Salamov A.A."/>
            <person name="Brown D.W."/>
            <person name="Nagy L.G."/>
            <person name="Floudas D."/>
            <person name="Held B.W."/>
            <person name="Levasseur A."/>
            <person name="Lombard V."/>
            <person name="Morin E."/>
            <person name="Otillar R."/>
            <person name="Lindquist E.A."/>
            <person name="Sun H."/>
            <person name="LaButti K.M."/>
            <person name="Schmutz J."/>
            <person name="Jabbour D."/>
            <person name="Luo H."/>
            <person name="Baker S.E."/>
            <person name="Pisabarro A.G."/>
            <person name="Walton J.D."/>
            <person name="Blanchette R.A."/>
            <person name="Henrissat B."/>
            <person name="Martin F."/>
            <person name="Cullen D."/>
            <person name="Hibbett D.S."/>
            <person name="Grigoriev I.V."/>
        </authorList>
    </citation>
    <scope>NUCLEOTIDE SEQUENCE [LARGE SCALE GENOMIC DNA]</scope>
    <source>
        <strain evidence="10">MUCL 33604</strain>
    </source>
</reference>
<dbReference type="EMBL" id="KL197709">
    <property type="protein sequence ID" value="KDQ64582.1"/>
    <property type="molecule type" value="Genomic_DNA"/>
</dbReference>
<dbReference type="PANTHER" id="PTHR43220:SF21">
    <property type="entry name" value="TRANSMEMBRANE PROTEIN 41A"/>
    <property type="match status" value="1"/>
</dbReference>
<keyword evidence="2 7" id="KW-0812">Transmembrane</keyword>
<evidence type="ECO:0000256" key="5">
    <source>
        <dbReference type="ARBA" id="ARBA00023136"/>
    </source>
</evidence>
<name>A0A067QM39_9AGAM</name>
<dbReference type="GO" id="GO:0016020">
    <property type="term" value="C:membrane"/>
    <property type="evidence" value="ECO:0007669"/>
    <property type="project" value="UniProtKB-SubCell"/>
</dbReference>
<feature type="transmembrane region" description="Helical" evidence="7">
    <location>
        <begin position="230"/>
        <end position="249"/>
    </location>
</feature>
<evidence type="ECO:0000256" key="1">
    <source>
        <dbReference type="ARBA" id="ARBA00004141"/>
    </source>
</evidence>
<sequence length="471" mass="50615">MFSSSESCPASLAPIPPANRHRASSTNIRPALTIQTLGSRVRSSSLLGMPPPTPSPPSAKIKSNPLDIAADPPPGALALLVSRCIQLLHLHSKHASLMDSNPSSPRSSTDDPILPLSASPSQTTFGDVFSEKSSPLKSQVPSHSGWRIPSVHTPILFVVSLFPISTALVLFCFWTLPITGSWPRTLTDLAQMGRELHGYCLSGPGPMAHVLGVLSITAVWNHAWSIPGSVLWNVLAGALFSPALATLLLTALTTIGSIFASLLSAPLSPFLTRVFPRALDMTRSALEGSSAVSETSGKDSSRSPAWVRLSVLRLIGIVPWSGINIACGVTGVPLWDCVLGSFIGGLPWTAVTCQIGDILQTITSTPSLHQNQTISDLLTSPDMVVKLVFLSFLSAAPVLGRDYLRQWMADSVRSSQDLDGRRWQWVKGLGTKVSTKIRIHSRSQSRERIESERELNGLIDEKRKIELDAEA</sequence>
<gene>
    <name evidence="9" type="ORF">JAAARDRAFT_231206</name>
</gene>
<dbReference type="OrthoDB" id="3364966at2759"/>
<evidence type="ECO:0000256" key="4">
    <source>
        <dbReference type="ARBA" id="ARBA00022989"/>
    </source>
</evidence>